<dbReference type="InterPro" id="IPR024301">
    <property type="entry name" value="Amidase_6"/>
</dbReference>
<keyword evidence="4" id="KW-1185">Reference proteome</keyword>
<dbReference type="OrthoDB" id="2368260at2759"/>
<keyword evidence="1" id="KW-0732">Signal</keyword>
<evidence type="ECO:0000259" key="2">
    <source>
        <dbReference type="Pfam" id="PF12671"/>
    </source>
</evidence>
<feature type="signal peptide" evidence="1">
    <location>
        <begin position="1"/>
        <end position="20"/>
    </location>
</feature>
<gene>
    <name evidence="3" type="ORF">CPELLU_LOCUS11153</name>
</gene>
<protein>
    <submittedName>
        <fullName evidence="3">21378_t:CDS:1</fullName>
    </submittedName>
</protein>
<sequence>MKCYAIIFLIFLILSSPITAVPTAKYDRIKAVNYANKYCQNPNPSYEVLSGADCTNFASQVLFNGGIPYDTNKIWQPYTGAWINVISFYNYLKKDYLAKDCKLTELKPGDFIQYRNSTSHVWDHTVVVVKGGADPTVDYHSSNRCNVKHSGVLSFGKDMFRGVCITK</sequence>
<dbReference type="EMBL" id="CAJVQA010009662">
    <property type="protein sequence ID" value="CAG8688364.1"/>
    <property type="molecule type" value="Genomic_DNA"/>
</dbReference>
<evidence type="ECO:0000313" key="3">
    <source>
        <dbReference type="EMBL" id="CAG8688364.1"/>
    </source>
</evidence>
<accession>A0A9N9HL99</accession>
<dbReference type="Pfam" id="PF12671">
    <property type="entry name" value="Amidase_6"/>
    <property type="match status" value="1"/>
</dbReference>
<evidence type="ECO:0000313" key="4">
    <source>
        <dbReference type="Proteomes" id="UP000789759"/>
    </source>
</evidence>
<feature type="chain" id="PRO_5040502798" evidence="1">
    <location>
        <begin position="21"/>
        <end position="167"/>
    </location>
</feature>
<comment type="caution">
    <text evidence="3">The sequence shown here is derived from an EMBL/GenBank/DDBJ whole genome shotgun (WGS) entry which is preliminary data.</text>
</comment>
<name>A0A9N9HL99_9GLOM</name>
<dbReference type="Proteomes" id="UP000789759">
    <property type="component" value="Unassembled WGS sequence"/>
</dbReference>
<dbReference type="PANTHER" id="PTHR40032">
    <property type="entry name" value="EXPORTED PROTEIN-RELATED"/>
    <property type="match status" value="1"/>
</dbReference>
<proteinExistence type="predicted"/>
<organism evidence="3 4">
    <name type="scientific">Cetraspora pellucida</name>
    <dbReference type="NCBI Taxonomy" id="1433469"/>
    <lineage>
        <taxon>Eukaryota</taxon>
        <taxon>Fungi</taxon>
        <taxon>Fungi incertae sedis</taxon>
        <taxon>Mucoromycota</taxon>
        <taxon>Glomeromycotina</taxon>
        <taxon>Glomeromycetes</taxon>
        <taxon>Diversisporales</taxon>
        <taxon>Gigasporaceae</taxon>
        <taxon>Cetraspora</taxon>
    </lineage>
</organism>
<dbReference type="AlphaFoldDB" id="A0A9N9HL99"/>
<evidence type="ECO:0000256" key="1">
    <source>
        <dbReference type="SAM" id="SignalP"/>
    </source>
</evidence>
<feature type="domain" description="Putative amidase" evidence="2">
    <location>
        <begin position="25"/>
        <end position="150"/>
    </location>
</feature>
<dbReference type="PANTHER" id="PTHR40032:SF1">
    <property type="entry name" value="EXPORTED PROTEIN"/>
    <property type="match status" value="1"/>
</dbReference>
<reference evidence="3" key="1">
    <citation type="submission" date="2021-06" db="EMBL/GenBank/DDBJ databases">
        <authorList>
            <person name="Kallberg Y."/>
            <person name="Tangrot J."/>
            <person name="Rosling A."/>
        </authorList>
    </citation>
    <scope>NUCLEOTIDE SEQUENCE</scope>
    <source>
        <strain evidence="3">FL966</strain>
    </source>
</reference>